<dbReference type="AlphaFoldDB" id="A0A8T9B8I2"/>
<dbReference type="InterPro" id="IPR036291">
    <property type="entry name" value="NAD(P)-bd_dom_sf"/>
</dbReference>
<evidence type="ECO:0000313" key="2">
    <source>
        <dbReference type="Proteomes" id="UP000469559"/>
    </source>
</evidence>
<protein>
    <submittedName>
        <fullName evidence="1">Short chain dehydrogenase sol3</fullName>
    </submittedName>
</protein>
<dbReference type="Proteomes" id="UP000469559">
    <property type="component" value="Unassembled WGS sequence"/>
</dbReference>
<comment type="caution">
    <text evidence="1">The sequence shown here is derived from an EMBL/GenBank/DDBJ whole genome shotgun (WGS) entry which is preliminary data.</text>
</comment>
<dbReference type="Gene3D" id="3.40.50.720">
    <property type="entry name" value="NAD(P)-binding Rossmann-like Domain"/>
    <property type="match status" value="1"/>
</dbReference>
<name>A0A8T9B8I2_9HELO</name>
<accession>A0A8T9B8I2</accession>
<organism evidence="1 2">
    <name type="scientific">Lachnellula arida</name>
    <dbReference type="NCBI Taxonomy" id="1316785"/>
    <lineage>
        <taxon>Eukaryota</taxon>
        <taxon>Fungi</taxon>
        <taxon>Dikarya</taxon>
        <taxon>Ascomycota</taxon>
        <taxon>Pezizomycotina</taxon>
        <taxon>Leotiomycetes</taxon>
        <taxon>Helotiales</taxon>
        <taxon>Lachnaceae</taxon>
        <taxon>Lachnellula</taxon>
    </lineage>
</organism>
<keyword evidence="2" id="KW-1185">Reference proteome</keyword>
<dbReference type="SUPFAM" id="SSF51735">
    <property type="entry name" value="NAD(P)-binding Rossmann-fold domains"/>
    <property type="match status" value="1"/>
</dbReference>
<dbReference type="EMBL" id="QGMF01000422">
    <property type="protein sequence ID" value="TVY16007.1"/>
    <property type="molecule type" value="Genomic_DNA"/>
</dbReference>
<reference evidence="1 2" key="1">
    <citation type="submission" date="2018-05" db="EMBL/GenBank/DDBJ databases">
        <title>Whole genome sequencing for identification of molecular markers to develop diagnostic detection tools for the regulated plant pathogen Lachnellula willkommii.</title>
        <authorList>
            <person name="Giroux E."/>
            <person name="Bilodeau G."/>
        </authorList>
    </citation>
    <scope>NUCLEOTIDE SEQUENCE [LARGE SCALE GENOMIC DNA]</scope>
    <source>
        <strain evidence="1 2">CBS 203.66</strain>
    </source>
</reference>
<proteinExistence type="predicted"/>
<gene>
    <name evidence="1" type="primary">sol3_7</name>
    <name evidence="1" type="ORF">LARI1_G008594</name>
</gene>
<evidence type="ECO:0000313" key="1">
    <source>
        <dbReference type="EMBL" id="TVY16007.1"/>
    </source>
</evidence>
<dbReference type="OrthoDB" id="542013at2759"/>
<sequence length="183" mass="19169">MNAGLATGRWTLSAEEGWETHIQVNVLSTVLLSLLLLPTLVWTGKSSLPGATKPHLTIVSSDVHADASLPERKGPNVLAAMNDEARWAGESGGAYGALEVARCVPVLGGGEPAVVVDVVAPGFCKSELLSREQAPLVLVAVQSLTGRTVAEGAKTVVDAASRGVDAHGKYLDHQKFASRLRQQ</sequence>